<accession>A0ABR4CQ26</accession>
<name>A0ABR4CQ26_9HELO</name>
<dbReference type="Pfam" id="PF20150">
    <property type="entry name" value="2EXR"/>
    <property type="match status" value="1"/>
</dbReference>
<reference evidence="2 3" key="1">
    <citation type="journal article" date="2024" name="Commun. Biol.">
        <title>Comparative genomic analysis of thermophilic fungi reveals convergent evolutionary adaptations and gene losses.</title>
        <authorList>
            <person name="Steindorff A.S."/>
            <person name="Aguilar-Pontes M.V."/>
            <person name="Robinson A.J."/>
            <person name="Andreopoulos B."/>
            <person name="LaButti K."/>
            <person name="Kuo A."/>
            <person name="Mondo S."/>
            <person name="Riley R."/>
            <person name="Otillar R."/>
            <person name="Haridas S."/>
            <person name="Lipzen A."/>
            <person name="Grimwood J."/>
            <person name="Schmutz J."/>
            <person name="Clum A."/>
            <person name="Reid I.D."/>
            <person name="Moisan M.C."/>
            <person name="Butler G."/>
            <person name="Nguyen T.T.M."/>
            <person name="Dewar K."/>
            <person name="Conant G."/>
            <person name="Drula E."/>
            <person name="Henrissat B."/>
            <person name="Hansel C."/>
            <person name="Singer S."/>
            <person name="Hutchinson M.I."/>
            <person name="de Vries R.P."/>
            <person name="Natvig D.O."/>
            <person name="Powell A.J."/>
            <person name="Tsang A."/>
            <person name="Grigoriev I.V."/>
        </authorList>
    </citation>
    <scope>NUCLEOTIDE SEQUENCE [LARGE SCALE GENOMIC DNA]</scope>
    <source>
        <strain evidence="2 3">CBS 494.80</strain>
    </source>
</reference>
<evidence type="ECO:0000259" key="1">
    <source>
        <dbReference type="Pfam" id="PF20150"/>
    </source>
</evidence>
<protein>
    <recommendedName>
        <fullName evidence="1">2EXR domain-containing protein</fullName>
    </recommendedName>
</protein>
<sequence length="274" mass="29856">MSAAAPPAALNAFTLFTALPLDVRVMIWKQAAGKDIAKIIDVEIRCTNPIYVRPLAHRPVGTPDRARGGTRAHVRYTWTCVAIAGVNAAEGSDALLGVNIESRMEYLRYNPQFLHIEHGPYIYFKAIRDVIYMDAISLYTLHMYTWMQDHLLPVPNVMANLQGFDTILNLESGMMQVSYVGLRTGGGYFANDAVLAGLRRPIMQRATPPGTAAFQLSWDLDNSGVGAALHVIMLSSAIVGLAGPQMRVVNRHFGAPPGAPPPPGVNDDVLAFFL</sequence>
<gene>
    <name evidence="2" type="ORF">VTL71DRAFT_11440</name>
</gene>
<evidence type="ECO:0000313" key="3">
    <source>
        <dbReference type="Proteomes" id="UP001595075"/>
    </source>
</evidence>
<comment type="caution">
    <text evidence="2">The sequence shown here is derived from an EMBL/GenBank/DDBJ whole genome shotgun (WGS) entry which is preliminary data.</text>
</comment>
<dbReference type="InterPro" id="IPR045518">
    <property type="entry name" value="2EXR"/>
</dbReference>
<evidence type="ECO:0000313" key="2">
    <source>
        <dbReference type="EMBL" id="KAL2072097.1"/>
    </source>
</evidence>
<dbReference type="Proteomes" id="UP001595075">
    <property type="component" value="Unassembled WGS sequence"/>
</dbReference>
<feature type="domain" description="2EXR" evidence="1">
    <location>
        <begin position="13"/>
        <end position="131"/>
    </location>
</feature>
<keyword evidence="3" id="KW-1185">Reference proteome</keyword>
<dbReference type="EMBL" id="JAZHXI010000004">
    <property type="protein sequence ID" value="KAL2072097.1"/>
    <property type="molecule type" value="Genomic_DNA"/>
</dbReference>
<organism evidence="2 3">
    <name type="scientific">Oculimacula yallundae</name>
    <dbReference type="NCBI Taxonomy" id="86028"/>
    <lineage>
        <taxon>Eukaryota</taxon>
        <taxon>Fungi</taxon>
        <taxon>Dikarya</taxon>
        <taxon>Ascomycota</taxon>
        <taxon>Pezizomycotina</taxon>
        <taxon>Leotiomycetes</taxon>
        <taxon>Helotiales</taxon>
        <taxon>Ploettnerulaceae</taxon>
        <taxon>Oculimacula</taxon>
    </lineage>
</organism>
<proteinExistence type="predicted"/>